<evidence type="ECO:0000313" key="5">
    <source>
        <dbReference type="EMBL" id="SJN57540.1"/>
    </source>
</evidence>
<dbReference type="EC" id="2.3.1.109" evidence="4"/>
<dbReference type="PANTHER" id="PTHR30420">
    <property type="entry name" value="N-SUCCINYLARGININE DIHYDROLASE"/>
    <property type="match status" value="1"/>
</dbReference>
<dbReference type="Pfam" id="PF04958">
    <property type="entry name" value="AstA"/>
    <property type="match status" value="1"/>
</dbReference>
<dbReference type="Gene3D" id="2.40.40.20">
    <property type="match status" value="1"/>
</dbReference>
<evidence type="ECO:0000313" key="6">
    <source>
        <dbReference type="Proteomes" id="UP000188276"/>
    </source>
</evidence>
<dbReference type="Proteomes" id="UP000188276">
    <property type="component" value="Unassembled WGS sequence"/>
</dbReference>
<evidence type="ECO:0000256" key="1">
    <source>
        <dbReference type="ARBA" id="ARBA00022503"/>
    </source>
</evidence>
<keyword evidence="2 5" id="KW-0808">Transferase</keyword>
<evidence type="ECO:0000256" key="4">
    <source>
        <dbReference type="NCBIfam" id="TIGR03244"/>
    </source>
</evidence>
<gene>
    <name evidence="5" type="primary">astA_3</name>
    <name evidence="5" type="ORF">VR7878_02367</name>
</gene>
<dbReference type="SUPFAM" id="SSF55729">
    <property type="entry name" value="Acyl-CoA N-acyltransferases (Nat)"/>
    <property type="match status" value="1"/>
</dbReference>
<sequence length="363" mass="40509">MILSYAYSQTGFISNSGVQGETSMLVVRPIAMTDYNALYHCAIESGYGFTSLPVNEALLSHRIEHSEASFAKADVQSPTDESYLMVGVDSESGRIAGTTAIEAYVGWDTPSYSYHISTMLHSSRRLGVNKIVKLLTLGNNYTGCSELCTLFLLPEFRSGLNGRLMSKCRFLMLAEHRERFAQTIIAEMRGVSDEQGNSPFWQWLQEHFFSIDFSLADYLTGSGHKGFIAELMPKLPIYINLLSPEAQAVIGKVHDKTKPALKLLEEEGFTCRNYVDIFDAGPTVECDLRHIESVRHSVSATVKVAQHHSQQKVILSNTSFEFFRATVAEVDFRPESETVIVTPEVAQALLIQSGDRVRFLVIR</sequence>
<dbReference type="InterPro" id="IPR007041">
    <property type="entry name" value="Arg_succinylTrfase_AstA/AruG"/>
</dbReference>
<dbReference type="GO" id="GO:0008791">
    <property type="term" value="F:arginine N-succinyltransferase activity"/>
    <property type="evidence" value="ECO:0007669"/>
    <property type="project" value="UniProtKB-UniRule"/>
</dbReference>
<dbReference type="NCBIfam" id="TIGR03243">
    <property type="entry name" value="arg_catab_AOST"/>
    <property type="match status" value="1"/>
</dbReference>
<keyword evidence="6" id="KW-1185">Reference proteome</keyword>
<keyword evidence="3 5" id="KW-0012">Acyltransferase</keyword>
<dbReference type="InterPro" id="IPR016181">
    <property type="entry name" value="Acyl_CoA_acyltransferase"/>
</dbReference>
<dbReference type="PANTHER" id="PTHR30420:SF1">
    <property type="entry name" value="ARGININE N-SUCCINYLTRANSFERASE"/>
    <property type="match status" value="1"/>
</dbReference>
<dbReference type="AlphaFoldDB" id="A0A1R4LLT2"/>
<dbReference type="EMBL" id="FULE01000031">
    <property type="protein sequence ID" value="SJN57540.1"/>
    <property type="molecule type" value="Genomic_DNA"/>
</dbReference>
<organism evidence="5 6">
    <name type="scientific">Vibrio ruber (strain DSM 16370 / JCM 11486 / BCRC 17186 / CECT 7878 / LMG 23124 / VR1)</name>
    <dbReference type="NCBI Taxonomy" id="1123498"/>
    <lineage>
        <taxon>Bacteria</taxon>
        <taxon>Pseudomonadati</taxon>
        <taxon>Pseudomonadota</taxon>
        <taxon>Gammaproteobacteria</taxon>
        <taxon>Vibrionales</taxon>
        <taxon>Vibrionaceae</taxon>
        <taxon>Vibrio</taxon>
    </lineage>
</organism>
<dbReference type="GO" id="GO:0006527">
    <property type="term" value="P:L-arginine catabolic process"/>
    <property type="evidence" value="ECO:0007669"/>
    <property type="project" value="UniProtKB-UniRule"/>
</dbReference>
<reference evidence="6" key="1">
    <citation type="submission" date="2017-02" db="EMBL/GenBank/DDBJ databases">
        <authorList>
            <person name="Rodrigo-Torres L."/>
            <person name="Arahal R.D."/>
            <person name="Lucena T."/>
        </authorList>
    </citation>
    <scope>NUCLEOTIDE SEQUENCE [LARGE SCALE GENOMIC DNA]</scope>
    <source>
        <strain evidence="6">CECT 7878</strain>
    </source>
</reference>
<name>A0A1R4LLT2_VIBR1</name>
<dbReference type="STRING" id="1123498.VR7878_02367"/>
<protein>
    <recommendedName>
        <fullName evidence="4">Arginine N-succinyltransferase</fullName>
        <ecNumber evidence="4">2.3.1.109</ecNumber>
    </recommendedName>
</protein>
<keyword evidence="1" id="KW-0056">Arginine metabolism</keyword>
<dbReference type="InterPro" id="IPR017650">
    <property type="entry name" value="Arginine_N-succinylTrfase"/>
</dbReference>
<evidence type="ECO:0000256" key="2">
    <source>
        <dbReference type="ARBA" id="ARBA00022679"/>
    </source>
</evidence>
<proteinExistence type="predicted"/>
<dbReference type="NCBIfam" id="TIGR03244">
    <property type="entry name" value="arg_catab_AstA"/>
    <property type="match status" value="1"/>
</dbReference>
<evidence type="ECO:0000256" key="3">
    <source>
        <dbReference type="ARBA" id="ARBA00023315"/>
    </source>
</evidence>
<accession>A0A1R4LLT2</accession>